<evidence type="ECO:0000256" key="12">
    <source>
        <dbReference type="SAM" id="MobiDB-lite"/>
    </source>
</evidence>
<dbReference type="GeneID" id="109463364"/>
<feature type="domain" description="C2H2-type" evidence="13">
    <location>
        <begin position="356"/>
        <end position="383"/>
    </location>
</feature>
<feature type="domain" description="C2H2-type" evidence="13">
    <location>
        <begin position="384"/>
        <end position="411"/>
    </location>
</feature>
<evidence type="ECO:0000256" key="1">
    <source>
        <dbReference type="ARBA" id="ARBA00004123"/>
    </source>
</evidence>
<feature type="domain" description="C2H2-type" evidence="13">
    <location>
        <begin position="247"/>
        <end position="274"/>
    </location>
</feature>
<dbReference type="GO" id="GO:0000978">
    <property type="term" value="F:RNA polymerase II cis-regulatory region sequence-specific DNA binding"/>
    <property type="evidence" value="ECO:0007669"/>
    <property type="project" value="TreeGrafter"/>
</dbReference>
<feature type="region of interest" description="Disordered" evidence="12">
    <location>
        <begin position="37"/>
        <end position="62"/>
    </location>
</feature>
<feature type="domain" description="C2H2-type" evidence="13">
    <location>
        <begin position="219"/>
        <end position="246"/>
    </location>
</feature>
<dbReference type="PROSITE" id="PS00028">
    <property type="entry name" value="ZINC_FINGER_C2H2_1"/>
    <property type="match status" value="1"/>
</dbReference>
<keyword evidence="7" id="KW-0805">Transcription regulation</keyword>
<feature type="domain" description="C2H2-type" evidence="13">
    <location>
        <begin position="412"/>
        <end position="439"/>
    </location>
</feature>
<feature type="domain" description="C2H2-type" evidence="13">
    <location>
        <begin position="440"/>
        <end position="467"/>
    </location>
</feature>
<dbReference type="PANTHER" id="PTHR24393">
    <property type="entry name" value="ZINC FINGER PROTEIN"/>
    <property type="match status" value="1"/>
</dbReference>
<evidence type="ECO:0000256" key="2">
    <source>
        <dbReference type="ARBA" id="ARBA00006991"/>
    </source>
</evidence>
<evidence type="ECO:0000256" key="10">
    <source>
        <dbReference type="ARBA" id="ARBA00023242"/>
    </source>
</evidence>
<evidence type="ECO:0000256" key="8">
    <source>
        <dbReference type="ARBA" id="ARBA00023125"/>
    </source>
</evidence>
<reference evidence="15" key="1">
    <citation type="submission" date="2025-08" db="UniProtKB">
        <authorList>
            <consortium name="RefSeq"/>
        </authorList>
    </citation>
    <scope>IDENTIFICATION</scope>
    <source>
        <tissue evidence="15">Gonad</tissue>
    </source>
</reference>
<keyword evidence="9" id="KW-0804">Transcription</keyword>
<feature type="domain" description="C2H2-type" evidence="13">
    <location>
        <begin position="191"/>
        <end position="218"/>
    </location>
</feature>
<dbReference type="FunFam" id="3.30.160.60:FF:000446">
    <property type="entry name" value="Zinc finger protein"/>
    <property type="match status" value="1"/>
</dbReference>
<comment type="similarity">
    <text evidence="2">Belongs to the krueppel C2H2-type zinc-finger protein family.</text>
</comment>
<organism evidence="14 15">
    <name type="scientific">Branchiostoma belcheri</name>
    <name type="common">Amphioxus</name>
    <dbReference type="NCBI Taxonomy" id="7741"/>
    <lineage>
        <taxon>Eukaryota</taxon>
        <taxon>Metazoa</taxon>
        <taxon>Chordata</taxon>
        <taxon>Cephalochordata</taxon>
        <taxon>Leptocardii</taxon>
        <taxon>Amphioxiformes</taxon>
        <taxon>Branchiostomatidae</taxon>
        <taxon>Branchiostoma</taxon>
    </lineage>
</organism>
<dbReference type="OrthoDB" id="6077919at2759"/>
<evidence type="ECO:0000256" key="11">
    <source>
        <dbReference type="PROSITE-ProRule" id="PRU00042"/>
    </source>
</evidence>
<name>A0A6P4YA50_BRABE</name>
<evidence type="ECO:0000313" key="15">
    <source>
        <dbReference type="RefSeq" id="XP_019615697.1"/>
    </source>
</evidence>
<keyword evidence="5 11" id="KW-0863">Zinc-finger</keyword>
<dbReference type="Gene3D" id="3.30.160.60">
    <property type="entry name" value="Classic Zinc Finger"/>
    <property type="match status" value="10"/>
</dbReference>
<feature type="domain" description="C2H2-type" evidence="13">
    <location>
        <begin position="468"/>
        <end position="495"/>
    </location>
</feature>
<dbReference type="FunFam" id="3.30.160.60:FF:003682">
    <property type="match status" value="1"/>
</dbReference>
<evidence type="ECO:0000259" key="13">
    <source>
        <dbReference type="PROSITE" id="PS50157"/>
    </source>
</evidence>
<evidence type="ECO:0000256" key="5">
    <source>
        <dbReference type="ARBA" id="ARBA00022771"/>
    </source>
</evidence>
<evidence type="ECO:0000313" key="14">
    <source>
        <dbReference type="Proteomes" id="UP000515135"/>
    </source>
</evidence>
<dbReference type="SUPFAM" id="SSF57667">
    <property type="entry name" value="beta-beta-alpha zinc fingers"/>
    <property type="match status" value="6"/>
</dbReference>
<feature type="domain" description="C2H2-type" evidence="13">
    <location>
        <begin position="302"/>
        <end position="329"/>
    </location>
</feature>
<dbReference type="FunFam" id="3.30.160.60:FF:002032">
    <property type="entry name" value="Uncharacterized protein"/>
    <property type="match status" value="1"/>
</dbReference>
<evidence type="ECO:0000256" key="6">
    <source>
        <dbReference type="ARBA" id="ARBA00022833"/>
    </source>
</evidence>
<dbReference type="SMART" id="SM00355">
    <property type="entry name" value="ZnF_C2H2"/>
    <property type="match status" value="11"/>
</dbReference>
<accession>A0A6P4YA50</accession>
<dbReference type="InterPro" id="IPR013087">
    <property type="entry name" value="Znf_C2H2_type"/>
</dbReference>
<protein>
    <submittedName>
        <fullName evidence="15">Gastrula zinc finger protein XlCGF57.1-like</fullName>
    </submittedName>
</protein>
<keyword evidence="3" id="KW-0479">Metal-binding</keyword>
<dbReference type="GO" id="GO:0001228">
    <property type="term" value="F:DNA-binding transcription activator activity, RNA polymerase II-specific"/>
    <property type="evidence" value="ECO:0007669"/>
    <property type="project" value="TreeGrafter"/>
</dbReference>
<dbReference type="Pfam" id="PF00096">
    <property type="entry name" value="zf-C2H2"/>
    <property type="match status" value="5"/>
</dbReference>
<dbReference type="PANTHER" id="PTHR24393:SF163">
    <property type="entry name" value="GASTRULA ZINC FINGER PROTEIN XLCGF7.1-LIKE"/>
    <property type="match status" value="1"/>
</dbReference>
<dbReference type="FunFam" id="3.30.160.60:FF:000145">
    <property type="entry name" value="Zinc finger protein 574"/>
    <property type="match status" value="1"/>
</dbReference>
<keyword evidence="8" id="KW-0238">DNA-binding</keyword>
<dbReference type="GO" id="GO:0005634">
    <property type="term" value="C:nucleus"/>
    <property type="evidence" value="ECO:0007669"/>
    <property type="project" value="UniProtKB-SubCell"/>
</dbReference>
<dbReference type="KEGG" id="bbel:109463364"/>
<dbReference type="Proteomes" id="UP000515135">
    <property type="component" value="Unplaced"/>
</dbReference>
<dbReference type="InterPro" id="IPR036236">
    <property type="entry name" value="Znf_C2H2_sf"/>
</dbReference>
<feature type="region of interest" description="Disordered" evidence="12">
    <location>
        <begin position="1"/>
        <end position="24"/>
    </location>
</feature>
<dbReference type="FunFam" id="3.30.160.60:FF:001370">
    <property type="entry name" value="Zinc finger protein"/>
    <property type="match status" value="2"/>
</dbReference>
<keyword evidence="6" id="KW-0862">Zinc</keyword>
<dbReference type="PROSITE" id="PS50157">
    <property type="entry name" value="ZINC_FINGER_C2H2_2"/>
    <property type="match status" value="10"/>
</dbReference>
<keyword evidence="4" id="KW-0677">Repeat</keyword>
<proteinExistence type="inferred from homology"/>
<dbReference type="FunFam" id="3.30.160.60:FF:002287">
    <property type="entry name" value="Uncharacterized protein"/>
    <property type="match status" value="1"/>
</dbReference>
<dbReference type="AlphaFoldDB" id="A0A6P4YA50"/>
<dbReference type="RefSeq" id="XP_019615697.1">
    <property type="nucleotide sequence ID" value="XM_019760138.1"/>
</dbReference>
<gene>
    <name evidence="15" type="primary">LOC109463364</name>
</gene>
<keyword evidence="10" id="KW-0539">Nucleus</keyword>
<dbReference type="GO" id="GO:0008270">
    <property type="term" value="F:zinc ion binding"/>
    <property type="evidence" value="ECO:0007669"/>
    <property type="project" value="UniProtKB-KW"/>
</dbReference>
<keyword evidence="14" id="KW-1185">Reference proteome</keyword>
<evidence type="ECO:0000256" key="9">
    <source>
        <dbReference type="ARBA" id="ARBA00023163"/>
    </source>
</evidence>
<evidence type="ECO:0000256" key="4">
    <source>
        <dbReference type="ARBA" id="ARBA00022737"/>
    </source>
</evidence>
<evidence type="ECO:0000256" key="7">
    <source>
        <dbReference type="ARBA" id="ARBA00023015"/>
    </source>
</evidence>
<sequence length="521" mass="58831">MQKEYSGAGGSSGQTHGTDRHTYVTSNGATEICFSFEPEDTHSEDVSNSNSLQEDEVVQTEPPAVVTSYAEEDRTVSQHDDESNTELVLALDTSQAFKPTDNANSSYTKITEVREGRRESDVEEVMTVECGPASETVEDKCTDQSVSYEEVDFSCTSAAEMLVWLPGQQVINGGQAVQFAEQDTNAEDKSYKCPLCDYTTRYASNLTRHSQVHSGNRPFKCVHCDYAGGSKKALSQHMARHTGEKPLVCKECGFRTAYRTAFDYHRKTHTGEKPYMCDKCGHRSANKASWRTHMKTHSKVPLKCERCEYATFKPSHLAAHVRTHNEGKQPKGQDCDAVGRKELQPHTKTNSEEKPFACEKCPYKSRYKAGLANHLKTHTGEKPHVCEQCGYRAAQKATLYRHMRTHTGEKPFPCTVCGRSCATQYLLETHMKSHQPKEPLVCRDCNYRTMNKADMNRHIRTHTGEKPYSCEECDYRATNKSALVFHTRIHRGEKPFKCQHCDYAAVRKDLLTAHLLRHAKT</sequence>
<evidence type="ECO:0000256" key="3">
    <source>
        <dbReference type="ARBA" id="ARBA00022723"/>
    </source>
</evidence>
<comment type="subcellular location">
    <subcellularLocation>
        <location evidence="1">Nucleus</location>
    </subcellularLocation>
</comment>
<feature type="domain" description="C2H2-type" evidence="13">
    <location>
        <begin position="275"/>
        <end position="298"/>
    </location>
</feature>
<dbReference type="FunFam" id="3.30.160.60:FF:001309">
    <property type="entry name" value="Uncharacterized protein"/>
    <property type="match status" value="1"/>
</dbReference>